<protein>
    <recommendedName>
        <fullName evidence="8">Nephrocystin 3-like N-terminal domain-containing protein</fullName>
    </recommendedName>
</protein>
<evidence type="ECO:0000313" key="9">
    <source>
        <dbReference type="EMBL" id="KAL1798213.1"/>
    </source>
</evidence>
<dbReference type="InterPro" id="IPR027417">
    <property type="entry name" value="P-loop_NTPase"/>
</dbReference>
<dbReference type="Gene3D" id="3.40.50.300">
    <property type="entry name" value="P-loop containing nucleotide triphosphate hydrolases"/>
    <property type="match status" value="1"/>
</dbReference>
<feature type="domain" description="Nephrocystin 3-like N-terminal" evidence="8">
    <location>
        <begin position="45"/>
        <end position="186"/>
    </location>
</feature>
<evidence type="ECO:0000256" key="4">
    <source>
        <dbReference type="ARBA" id="ARBA00022989"/>
    </source>
</evidence>
<dbReference type="SUPFAM" id="SSF144083">
    <property type="entry name" value="Magnesium transport protein CorA, transmembrane region"/>
    <property type="match status" value="1"/>
</dbReference>
<dbReference type="PROSITE" id="PS50088">
    <property type="entry name" value="ANK_REPEAT"/>
    <property type="match status" value="1"/>
</dbReference>
<evidence type="ECO:0000256" key="6">
    <source>
        <dbReference type="PROSITE-ProRule" id="PRU00023"/>
    </source>
</evidence>
<name>A0ABR3UP18_9PLEO</name>
<dbReference type="GeneID" id="96082572"/>
<gene>
    <name evidence="9" type="ORF">ACET3X_002250</name>
</gene>
<dbReference type="InterPro" id="IPR002523">
    <property type="entry name" value="MgTranspt_CorA/ZnTranspt_ZntB"/>
</dbReference>
<comment type="caution">
    <text evidence="9">The sequence shown here is derived from an EMBL/GenBank/DDBJ whole genome shotgun (WGS) entry which is preliminary data.</text>
</comment>
<dbReference type="Gene3D" id="1.25.40.20">
    <property type="entry name" value="Ankyrin repeat-containing domain"/>
    <property type="match status" value="1"/>
</dbReference>
<dbReference type="InterPro" id="IPR045863">
    <property type="entry name" value="CorA_TM1_TM2"/>
</dbReference>
<dbReference type="SUPFAM" id="SSF48403">
    <property type="entry name" value="Ankyrin repeat"/>
    <property type="match status" value="1"/>
</dbReference>
<evidence type="ECO:0000256" key="3">
    <source>
        <dbReference type="ARBA" id="ARBA00022737"/>
    </source>
</evidence>
<dbReference type="SUPFAM" id="SSF52540">
    <property type="entry name" value="P-loop containing nucleoside triphosphate hydrolases"/>
    <property type="match status" value="1"/>
</dbReference>
<evidence type="ECO:0000256" key="5">
    <source>
        <dbReference type="ARBA" id="ARBA00023136"/>
    </source>
</evidence>
<reference evidence="9 10" key="1">
    <citation type="submission" date="2024-09" db="EMBL/GenBank/DDBJ databases">
        <title>T2T genomes of carrot and Alternaria dauci and their utility for understanding host-pathogen interaction during carrot leaf blight disease.</title>
        <authorList>
            <person name="Liu W."/>
            <person name="Xu S."/>
            <person name="Ou C."/>
            <person name="Liu X."/>
            <person name="Zhuang F."/>
            <person name="Deng X.W."/>
        </authorList>
    </citation>
    <scope>NUCLEOTIDE SEQUENCE [LARGE SCALE GENOMIC DNA]</scope>
    <source>
        <strain evidence="9 10">A2016</strain>
    </source>
</reference>
<dbReference type="Proteomes" id="UP001578633">
    <property type="component" value="Chromosome 2"/>
</dbReference>
<organism evidence="9 10">
    <name type="scientific">Alternaria dauci</name>
    <dbReference type="NCBI Taxonomy" id="48095"/>
    <lineage>
        <taxon>Eukaryota</taxon>
        <taxon>Fungi</taxon>
        <taxon>Dikarya</taxon>
        <taxon>Ascomycota</taxon>
        <taxon>Pezizomycotina</taxon>
        <taxon>Dothideomycetes</taxon>
        <taxon>Pleosporomycetidae</taxon>
        <taxon>Pleosporales</taxon>
        <taxon>Pleosporineae</taxon>
        <taxon>Pleosporaceae</taxon>
        <taxon>Alternaria</taxon>
        <taxon>Alternaria sect. Porri</taxon>
    </lineage>
</organism>
<feature type="transmembrane region" description="Helical" evidence="7">
    <location>
        <begin position="950"/>
        <end position="974"/>
    </location>
</feature>
<keyword evidence="5 7" id="KW-0472">Membrane</keyword>
<evidence type="ECO:0000313" key="10">
    <source>
        <dbReference type="Proteomes" id="UP001578633"/>
    </source>
</evidence>
<keyword evidence="4 7" id="KW-1133">Transmembrane helix</keyword>
<dbReference type="InterPro" id="IPR056884">
    <property type="entry name" value="NPHP3-like_N"/>
</dbReference>
<dbReference type="Pfam" id="PF24883">
    <property type="entry name" value="NPHP3_N"/>
    <property type="match status" value="1"/>
</dbReference>
<dbReference type="Gene3D" id="1.20.58.340">
    <property type="entry name" value="Magnesium transport protein CorA, transmembrane region"/>
    <property type="match status" value="1"/>
</dbReference>
<dbReference type="InterPro" id="IPR002110">
    <property type="entry name" value="Ankyrin_rpt"/>
</dbReference>
<proteinExistence type="predicted"/>
<accession>A0ABR3UP18</accession>
<keyword evidence="2 7" id="KW-0812">Transmembrane</keyword>
<keyword evidence="6" id="KW-0040">ANK repeat</keyword>
<keyword evidence="10" id="KW-1185">Reference proteome</keyword>
<feature type="repeat" description="ANK" evidence="6">
    <location>
        <begin position="597"/>
        <end position="629"/>
    </location>
</feature>
<dbReference type="EMBL" id="JBHGVX010000002">
    <property type="protein sequence ID" value="KAL1798213.1"/>
    <property type="molecule type" value="Genomic_DNA"/>
</dbReference>
<evidence type="ECO:0000256" key="1">
    <source>
        <dbReference type="ARBA" id="ARBA00004141"/>
    </source>
</evidence>
<keyword evidence="3" id="KW-0677">Repeat</keyword>
<sequence length="1042" mass="118072">MDFQVAGNYRSPETEVDETLKWLHSQNDEDSMTIRARASSQRASGTLEWIFETTQFQDWLEDDPSTLLLMGKPGSGKTTAASLVVGKLAEQTVSLSAAIAFIHVGDSPGERTAPLLLQDILYQLGRQSLLLMSYYHMAGEKSCILDLLRERPQPPSLEEMLSQMLPRIVKPFRRVYIVVDNYDQLAGPPYTFLFSGLVSLTQENLWLCLTATHGSSSITIPQKVEVIHISDGDTEQDLDTYVTQRLSTLPDFVRDNSELQAEVKRRVMEDSNGLVFAAKLIMNGLMDTRSPVLLKEQLLSSDFILEPLYSKNMENIRELRRHDQELVHDALAWLLLAKRPLQGSELLHALAVKDGSHKLDSAGLLTTKFLTWLCEHVHFVSYAEINDQLNMHRTASDYLLRTLNTWYPNAQDMVTRCCLTYLSFDEFTKGPCTTDGEFESRLDKYRFYQYATQYWPDHVKSLQNSLPEPLIDSFLTNAGKVASASQAMAASAVQPPQPGYSQSFNVPGSGFHFAAQLGLTSVIVYLLGKEKIPTSPAKIDSKGRTPLWCAIEKNQDQTMKLLARYDHKTFTLLLDKKQTSLAGTLLRAAGPDIRDWNSNTPIHIGVIRKDLAIARLSLESGVDVDQLNADGRSAIQLAVAGQFSDAIDLLLEHSADTAHVSVEDCILGKQGSDSKTAIIELVEDDLKRKKMSLYSAEDFKWANHTIPGTSRRLLVYSDSSFWVKQDPVWRTKHPHGDMFFSSDHHQRLRYGISVSVPLLAQSEDHDPFGVNLKELKISWDMDIYQDLNGNDRWISMDHWSTLNNISMPSSGMAFLQDLLDELTTGWLAYFGQIDTHLLHCHLDVLRANGQFRGLLDRLLKEAATWVHLRRRYQRQVNVIRGLCKTYNTRRFGDDGASEIVNTIEEFASTGESRYDKLERDLATVIQLEFNLTSIRETQKSTSLNLSMKRLSWITFIFLPLTFVSGLFGMYVNVLANNPPWWWYLVFMFGTLGLTISVWIIFRKYPGLEDKMDARFSWLKPRDADRKIGDVESGLSSQEKKVN</sequence>
<evidence type="ECO:0000256" key="7">
    <source>
        <dbReference type="SAM" id="Phobius"/>
    </source>
</evidence>
<dbReference type="PANTHER" id="PTHR10039">
    <property type="entry name" value="AMELOGENIN"/>
    <property type="match status" value="1"/>
</dbReference>
<dbReference type="Pfam" id="PF01544">
    <property type="entry name" value="CorA"/>
    <property type="match status" value="1"/>
</dbReference>
<dbReference type="SMART" id="SM00248">
    <property type="entry name" value="ANK"/>
    <property type="match status" value="3"/>
</dbReference>
<dbReference type="RefSeq" id="XP_069308797.1">
    <property type="nucleotide sequence ID" value="XM_069448725.1"/>
</dbReference>
<feature type="transmembrane region" description="Helical" evidence="7">
    <location>
        <begin position="980"/>
        <end position="1001"/>
    </location>
</feature>
<evidence type="ECO:0000259" key="8">
    <source>
        <dbReference type="Pfam" id="PF24883"/>
    </source>
</evidence>
<evidence type="ECO:0000256" key="2">
    <source>
        <dbReference type="ARBA" id="ARBA00022692"/>
    </source>
</evidence>
<dbReference type="InterPro" id="IPR036770">
    <property type="entry name" value="Ankyrin_rpt-contain_sf"/>
</dbReference>
<comment type="subcellular location">
    <subcellularLocation>
        <location evidence="1">Membrane</location>
        <topology evidence="1">Multi-pass membrane protein</topology>
    </subcellularLocation>
</comment>
<dbReference type="PANTHER" id="PTHR10039:SF14">
    <property type="entry name" value="NACHT DOMAIN-CONTAINING PROTEIN"/>
    <property type="match status" value="1"/>
</dbReference>